<keyword evidence="5" id="KW-1185">Reference proteome</keyword>
<dbReference type="SMART" id="SM00594">
    <property type="entry name" value="UAS"/>
    <property type="match status" value="1"/>
</dbReference>
<name>A0A9Q0SA39_9DIPT</name>
<dbReference type="InterPro" id="IPR036249">
    <property type="entry name" value="Thioredoxin-like_sf"/>
</dbReference>
<evidence type="ECO:0000259" key="3">
    <source>
        <dbReference type="PROSITE" id="PS50033"/>
    </source>
</evidence>
<proteinExistence type="predicted"/>
<dbReference type="Gene3D" id="3.40.30.10">
    <property type="entry name" value="Glutaredoxin"/>
    <property type="match status" value="1"/>
</dbReference>
<comment type="caution">
    <text evidence="4">The sequence shown here is derived from an EMBL/GenBank/DDBJ whole genome shotgun (WGS) entry which is preliminary data.</text>
</comment>
<keyword evidence="1 2" id="KW-0175">Coiled coil</keyword>
<reference evidence="4" key="1">
    <citation type="submission" date="2022-07" db="EMBL/GenBank/DDBJ databases">
        <authorList>
            <person name="Trinca V."/>
            <person name="Uliana J.V.C."/>
            <person name="Torres T.T."/>
            <person name="Ward R.J."/>
            <person name="Monesi N."/>
        </authorList>
    </citation>
    <scope>NUCLEOTIDE SEQUENCE</scope>
    <source>
        <strain evidence="4">HSMRA1968</strain>
        <tissue evidence="4">Whole embryos</tissue>
    </source>
</reference>
<dbReference type="InterPro" id="IPR050730">
    <property type="entry name" value="UBX_domain-protein"/>
</dbReference>
<sequence>MIAVVTDPLGDVLGFIRAYKYPSHPVFYQGTYSQALNDAKRELKFLAVFLHAENNNEVANFCRSALSDPAVIEYINQKMLFWACDISSPEGFRVSHSINARSYPAMVIVGLRANKMMIVGRMEGECSGAELLRRLKTVVDDNDVWLSQARAERLERNLTQSLRQQQDEAYELSLRADQEKERIKQLERDEILRQQRAFEDELQAEQRRKEEIARLKIDLASQVPSEPELNNPKTVSVLFKLPNGQRIERRFEETDALKDVYNYIFCHPSSPDSFQLTTNFPKRILEAKDSTSTLVEAGVRNRDVLFVNDLDA</sequence>
<accession>A0A9Q0SA39</accession>
<evidence type="ECO:0000313" key="4">
    <source>
        <dbReference type="EMBL" id="KAJ6649075.1"/>
    </source>
</evidence>
<dbReference type="CDD" id="cd16120">
    <property type="entry name" value="UBX_UBXN3B"/>
    <property type="match status" value="1"/>
</dbReference>
<dbReference type="InterPro" id="IPR006577">
    <property type="entry name" value="UAS"/>
</dbReference>
<dbReference type="Proteomes" id="UP001151699">
    <property type="component" value="Chromosome A"/>
</dbReference>
<dbReference type="InterPro" id="IPR029071">
    <property type="entry name" value="Ubiquitin-like_domsf"/>
</dbReference>
<dbReference type="Gene3D" id="3.10.20.90">
    <property type="entry name" value="Phosphatidylinositol 3-kinase Catalytic Subunit, Chain A, domain 1"/>
    <property type="match status" value="1"/>
</dbReference>
<dbReference type="SMART" id="SM00166">
    <property type="entry name" value="UBX"/>
    <property type="match status" value="1"/>
</dbReference>
<dbReference type="GO" id="GO:0036503">
    <property type="term" value="P:ERAD pathway"/>
    <property type="evidence" value="ECO:0007669"/>
    <property type="project" value="TreeGrafter"/>
</dbReference>
<evidence type="ECO:0000256" key="2">
    <source>
        <dbReference type="SAM" id="Coils"/>
    </source>
</evidence>
<dbReference type="GO" id="GO:0043130">
    <property type="term" value="F:ubiquitin binding"/>
    <property type="evidence" value="ECO:0007669"/>
    <property type="project" value="TreeGrafter"/>
</dbReference>
<evidence type="ECO:0000256" key="1">
    <source>
        <dbReference type="ARBA" id="ARBA00023054"/>
    </source>
</evidence>
<dbReference type="SUPFAM" id="SSF54236">
    <property type="entry name" value="Ubiquitin-like"/>
    <property type="match status" value="1"/>
</dbReference>
<dbReference type="SUPFAM" id="SSF52833">
    <property type="entry name" value="Thioredoxin-like"/>
    <property type="match status" value="1"/>
</dbReference>
<dbReference type="PROSITE" id="PS50033">
    <property type="entry name" value="UBX"/>
    <property type="match status" value="1"/>
</dbReference>
<evidence type="ECO:0000313" key="5">
    <source>
        <dbReference type="Proteomes" id="UP001151699"/>
    </source>
</evidence>
<gene>
    <name evidence="4" type="primary">faf2-b_0</name>
    <name evidence="4" type="ORF">Bhyg_04308</name>
</gene>
<dbReference type="GO" id="GO:0005783">
    <property type="term" value="C:endoplasmic reticulum"/>
    <property type="evidence" value="ECO:0007669"/>
    <property type="project" value="TreeGrafter"/>
</dbReference>
<dbReference type="Pfam" id="PF21021">
    <property type="entry name" value="FAF1"/>
    <property type="match status" value="1"/>
</dbReference>
<dbReference type="Pfam" id="PF00789">
    <property type="entry name" value="UBX"/>
    <property type="match status" value="1"/>
</dbReference>
<dbReference type="PANTHER" id="PTHR23322">
    <property type="entry name" value="FAS-ASSOCIATED PROTEIN"/>
    <property type="match status" value="1"/>
</dbReference>
<organism evidence="4 5">
    <name type="scientific">Pseudolycoriella hygida</name>
    <dbReference type="NCBI Taxonomy" id="35572"/>
    <lineage>
        <taxon>Eukaryota</taxon>
        <taxon>Metazoa</taxon>
        <taxon>Ecdysozoa</taxon>
        <taxon>Arthropoda</taxon>
        <taxon>Hexapoda</taxon>
        <taxon>Insecta</taxon>
        <taxon>Pterygota</taxon>
        <taxon>Neoptera</taxon>
        <taxon>Endopterygota</taxon>
        <taxon>Diptera</taxon>
        <taxon>Nematocera</taxon>
        <taxon>Sciaroidea</taxon>
        <taxon>Sciaridae</taxon>
        <taxon>Pseudolycoriella</taxon>
    </lineage>
</organism>
<feature type="coiled-coil region" evidence="2">
    <location>
        <begin position="148"/>
        <end position="215"/>
    </location>
</feature>
<dbReference type="PANTHER" id="PTHR23322:SF1">
    <property type="entry name" value="FAS-ASSOCIATED FACTOR 2"/>
    <property type="match status" value="1"/>
</dbReference>
<dbReference type="InterPro" id="IPR049483">
    <property type="entry name" value="FAF1_2-like_UAS"/>
</dbReference>
<protein>
    <submittedName>
        <fullName evidence="4">FAS-associated factor 2-B</fullName>
    </submittedName>
</protein>
<dbReference type="InterPro" id="IPR001012">
    <property type="entry name" value="UBX_dom"/>
</dbReference>
<dbReference type="EMBL" id="WJQU01000001">
    <property type="protein sequence ID" value="KAJ6649075.1"/>
    <property type="molecule type" value="Genomic_DNA"/>
</dbReference>
<dbReference type="OrthoDB" id="1026733at2759"/>
<feature type="domain" description="UBX" evidence="3">
    <location>
        <begin position="230"/>
        <end position="307"/>
    </location>
</feature>
<dbReference type="AlphaFoldDB" id="A0A9Q0SA39"/>